<evidence type="ECO:0000256" key="10">
    <source>
        <dbReference type="ARBA" id="ARBA00022842"/>
    </source>
</evidence>
<keyword evidence="7" id="KW-0479">Metal-binding</keyword>
<keyword evidence="6" id="KW-0540">Nuclease</keyword>
<evidence type="ECO:0000313" key="12">
    <source>
        <dbReference type="EMBL" id="MFC6152786.1"/>
    </source>
</evidence>
<comment type="subunit">
    <text evidence="4">Monomer.</text>
</comment>
<keyword evidence="13" id="KW-1185">Reference proteome</keyword>
<dbReference type="InterPro" id="IPR012337">
    <property type="entry name" value="RNaseH-like_sf"/>
</dbReference>
<evidence type="ECO:0000256" key="8">
    <source>
        <dbReference type="ARBA" id="ARBA00022759"/>
    </source>
</evidence>
<evidence type="ECO:0000256" key="7">
    <source>
        <dbReference type="ARBA" id="ARBA00022723"/>
    </source>
</evidence>
<dbReference type="Pfam" id="PF00075">
    <property type="entry name" value="RNase_H"/>
    <property type="match status" value="1"/>
</dbReference>
<dbReference type="InterPro" id="IPR032710">
    <property type="entry name" value="NTF2-like_dom_sf"/>
</dbReference>
<dbReference type="InterPro" id="IPR022892">
    <property type="entry name" value="RNaseHI"/>
</dbReference>
<dbReference type="Proteomes" id="UP001596098">
    <property type="component" value="Unassembled WGS sequence"/>
</dbReference>
<dbReference type="InterPro" id="IPR027843">
    <property type="entry name" value="DUF4440"/>
</dbReference>
<comment type="similarity">
    <text evidence="3">Belongs to the RNase H family.</text>
</comment>
<keyword evidence="10" id="KW-0460">Magnesium</keyword>
<dbReference type="RefSeq" id="WP_128219572.1">
    <property type="nucleotide sequence ID" value="NZ_CP034929.1"/>
</dbReference>
<evidence type="ECO:0000256" key="6">
    <source>
        <dbReference type="ARBA" id="ARBA00022722"/>
    </source>
</evidence>
<name>A0ABW1QTG9_9ACTN</name>
<dbReference type="InterPro" id="IPR050092">
    <property type="entry name" value="RNase_H"/>
</dbReference>
<dbReference type="Gene3D" id="3.30.420.10">
    <property type="entry name" value="Ribonuclease H-like superfamily/Ribonuclease H"/>
    <property type="match status" value="1"/>
</dbReference>
<dbReference type="Pfam" id="PF14534">
    <property type="entry name" value="DUF4440"/>
    <property type="match status" value="1"/>
</dbReference>
<accession>A0ABW1QTG9</accession>
<proteinExistence type="inferred from homology"/>
<dbReference type="SUPFAM" id="SSF54427">
    <property type="entry name" value="NTF2-like"/>
    <property type="match status" value="1"/>
</dbReference>
<reference evidence="13" key="1">
    <citation type="journal article" date="2019" name="Int. J. Syst. Evol. Microbiol.">
        <title>The Global Catalogue of Microorganisms (GCM) 10K type strain sequencing project: providing services to taxonomists for standard genome sequencing and annotation.</title>
        <authorList>
            <consortium name="The Broad Institute Genomics Platform"/>
            <consortium name="The Broad Institute Genome Sequencing Center for Infectious Disease"/>
            <person name="Wu L."/>
            <person name="Ma J."/>
        </authorList>
    </citation>
    <scope>NUCLEOTIDE SEQUENCE [LARGE SCALE GENOMIC DNA]</scope>
    <source>
        <strain evidence="13">DFY28</strain>
    </source>
</reference>
<evidence type="ECO:0000256" key="4">
    <source>
        <dbReference type="ARBA" id="ARBA00011245"/>
    </source>
</evidence>
<gene>
    <name evidence="12" type="ORF">ACFPWU_03785</name>
</gene>
<evidence type="ECO:0000256" key="5">
    <source>
        <dbReference type="ARBA" id="ARBA00012180"/>
    </source>
</evidence>
<comment type="catalytic activity">
    <reaction evidence="1">
        <text>Endonucleolytic cleavage to 5'-phosphomonoester.</text>
        <dbReference type="EC" id="3.1.26.4"/>
    </reaction>
</comment>
<keyword evidence="8" id="KW-0255">Endonuclease</keyword>
<dbReference type="EMBL" id="JBHSQI010000002">
    <property type="protein sequence ID" value="MFC6152786.1"/>
    <property type="molecule type" value="Genomic_DNA"/>
</dbReference>
<organism evidence="12 13">
    <name type="scientific">Nocardioides yefusunii</name>
    <dbReference type="NCBI Taxonomy" id="2500546"/>
    <lineage>
        <taxon>Bacteria</taxon>
        <taxon>Bacillati</taxon>
        <taxon>Actinomycetota</taxon>
        <taxon>Actinomycetes</taxon>
        <taxon>Propionibacteriales</taxon>
        <taxon>Nocardioidaceae</taxon>
        <taxon>Nocardioides</taxon>
    </lineage>
</organism>
<dbReference type="PROSITE" id="PS50879">
    <property type="entry name" value="RNASE_H_1"/>
    <property type="match status" value="1"/>
</dbReference>
<evidence type="ECO:0000256" key="3">
    <source>
        <dbReference type="ARBA" id="ARBA00005300"/>
    </source>
</evidence>
<evidence type="ECO:0000256" key="1">
    <source>
        <dbReference type="ARBA" id="ARBA00000077"/>
    </source>
</evidence>
<evidence type="ECO:0000313" key="13">
    <source>
        <dbReference type="Proteomes" id="UP001596098"/>
    </source>
</evidence>
<evidence type="ECO:0000256" key="9">
    <source>
        <dbReference type="ARBA" id="ARBA00022801"/>
    </source>
</evidence>
<dbReference type="InterPro" id="IPR002156">
    <property type="entry name" value="RNaseH_domain"/>
</dbReference>
<dbReference type="PANTHER" id="PTHR10642">
    <property type="entry name" value="RIBONUCLEASE H1"/>
    <property type="match status" value="1"/>
</dbReference>
<keyword evidence="9" id="KW-0378">Hydrolase</keyword>
<dbReference type="SUPFAM" id="SSF53098">
    <property type="entry name" value="Ribonuclease H-like"/>
    <property type="match status" value="1"/>
</dbReference>
<dbReference type="Gene3D" id="3.10.450.50">
    <property type="match status" value="1"/>
</dbReference>
<evidence type="ECO:0000259" key="11">
    <source>
        <dbReference type="PROSITE" id="PS50879"/>
    </source>
</evidence>
<protein>
    <recommendedName>
        <fullName evidence="5">ribonuclease H</fullName>
        <ecNumber evidence="5">3.1.26.4</ecNumber>
    </recommendedName>
</protein>
<dbReference type="PANTHER" id="PTHR10642:SF26">
    <property type="entry name" value="RIBONUCLEASE H1"/>
    <property type="match status" value="1"/>
</dbReference>
<feature type="domain" description="RNase H type-1" evidence="11">
    <location>
        <begin position="1"/>
        <end position="140"/>
    </location>
</feature>
<sequence length="346" mass="36838">MTIIAAADGSALGNPGPAGWGWYVDPSCWAAGGWPHGTNNMGELTAVLDLLRQTAHLEEELEVLCDSKYAIDTITKWMAGWKKKGWKKADGKPVANLEIVKALDVAMRERVGKVTFTWVKGHAGHALNEEADRLANGASQAYKEGRVPDGGPGFGDAADRVTGAARVEDDGAPAAPAALPEASLFDAVPAASLFDAVPEVDPLGAAAPGTDAAADEGVSRDDAPLLAPGVEEVATDPRETVLDLERALLTDAVRSDVERVADLLHPEWSEIGRSGRLLTREGFLQGVGPVGHVDMDVLEVSEVSPGVVLIVWRSHGRAGATLRSSWWVRERGEWFQRFHHASAERA</sequence>
<evidence type="ECO:0000256" key="2">
    <source>
        <dbReference type="ARBA" id="ARBA00001946"/>
    </source>
</evidence>
<dbReference type="CDD" id="cd09278">
    <property type="entry name" value="RNase_HI_prokaryote_like"/>
    <property type="match status" value="1"/>
</dbReference>
<comment type="cofactor">
    <cofactor evidence="2">
        <name>Mg(2+)</name>
        <dbReference type="ChEBI" id="CHEBI:18420"/>
    </cofactor>
</comment>
<dbReference type="EC" id="3.1.26.4" evidence="5"/>
<dbReference type="InterPro" id="IPR036397">
    <property type="entry name" value="RNaseH_sf"/>
</dbReference>
<comment type="caution">
    <text evidence="12">The sequence shown here is derived from an EMBL/GenBank/DDBJ whole genome shotgun (WGS) entry which is preliminary data.</text>
</comment>